<gene>
    <name evidence="2" type="ORF">AWM74_01785</name>
    <name evidence="3" type="ORF">H3232_09200</name>
    <name evidence="4" type="ORF">IMX20_06730</name>
    <name evidence="5" type="ORF">OZ415_06970</name>
    <name evidence="6" type="ORF">PML80_06905</name>
</gene>
<evidence type="ECO:0000313" key="8">
    <source>
        <dbReference type="Proteomes" id="UP000540056"/>
    </source>
</evidence>
<reference evidence="3 8" key="3">
    <citation type="submission" date="2020-07" db="EMBL/GenBank/DDBJ databases">
        <title>Draft Genome Sequences of Lactobacillales Isolated from the International Space Station.</title>
        <authorList>
            <person name="Bharadwaj A.R."/>
            <person name="Singh N.K."/>
            <person name="Wood J.M."/>
            <person name="Debieu M."/>
            <person name="O'Hara N.B."/>
            <person name="Karouia F."/>
            <person name="Mason C.E."/>
            <person name="Venkateswaran K."/>
        </authorList>
    </citation>
    <scope>NUCLEOTIDE SEQUENCE [LARGE SCALE GENOMIC DNA]</scope>
    <source>
        <strain evidence="3 8">151250015-1-258-55</strain>
    </source>
</reference>
<dbReference type="EMBL" id="CP116590">
    <property type="protein sequence ID" value="WCG37252.1"/>
    <property type="molecule type" value="Genomic_DNA"/>
</dbReference>
<evidence type="ECO:0000313" key="4">
    <source>
        <dbReference type="EMBL" id="QOQ78682.1"/>
    </source>
</evidence>
<comment type="similarity">
    <text evidence="1">Belongs to the asp23 family.</text>
</comment>
<dbReference type="Proteomes" id="UP000067698">
    <property type="component" value="Chromosome"/>
</dbReference>
<reference evidence="6" key="6">
    <citation type="submission" date="2023-01" db="EMBL/GenBank/DDBJ databases">
        <title>Oxazolidinone resistance genes in florfenicol resistant enterococci from beef cattle and veal calves at slaughter.</title>
        <authorList>
            <person name="Biggel M."/>
        </authorList>
    </citation>
    <scope>NUCLEOTIDE SEQUENCE</scope>
    <source>
        <strain evidence="6">K79-1</strain>
    </source>
</reference>
<dbReference type="EMBL" id="CP063065">
    <property type="protein sequence ID" value="QOQ78682.1"/>
    <property type="molecule type" value="Genomic_DNA"/>
</dbReference>
<dbReference type="EMBL" id="CP114063">
    <property type="protein sequence ID" value="WAT23999.1"/>
    <property type="molecule type" value="Genomic_DNA"/>
</dbReference>
<dbReference type="OrthoDB" id="9791482at2"/>
<organism evidence="4 9">
    <name type="scientific">Aerococcus urinaeequi</name>
    <dbReference type="NCBI Taxonomy" id="51665"/>
    <lineage>
        <taxon>Bacteria</taxon>
        <taxon>Bacillati</taxon>
        <taxon>Bacillota</taxon>
        <taxon>Bacilli</taxon>
        <taxon>Lactobacillales</taxon>
        <taxon>Aerococcaceae</taxon>
        <taxon>Aerococcus</taxon>
    </lineage>
</organism>
<dbReference type="KEGG" id="aui:APT62_02900"/>
<dbReference type="PANTHER" id="PTHR34297:SF2">
    <property type="entry name" value="ASP23_GLS24 FAMILY ENVELOPE STRESS RESPONSE PROTEIN"/>
    <property type="match status" value="1"/>
</dbReference>
<reference evidence="7" key="2">
    <citation type="submission" date="2016-01" db="EMBL/GenBank/DDBJ databases">
        <title>Six Aerococcus type strain genome sequencing and assembly using PacBio and Illumina Hiseq.</title>
        <authorList>
            <person name="Carkaci D."/>
            <person name="Dargis R."/>
            <person name="Nielsen X.C."/>
            <person name="Skovgaard O."/>
            <person name="Fuursted K."/>
            <person name="Christensen J.J."/>
        </authorList>
    </citation>
    <scope>NUCLEOTIDE SEQUENCE [LARGE SCALE GENOMIC DNA]</scope>
    <source>
        <strain evidence="7">CCUG28094</strain>
    </source>
</reference>
<reference evidence="5" key="5">
    <citation type="submission" date="2022-12" db="EMBL/GenBank/DDBJ databases">
        <title>Whole genome sequence analysis of a duck derived balloon bacteium Aerococcus urinaeequi henan2020.</title>
        <authorList>
            <person name="Zhang H."/>
            <person name="Qiao H.X."/>
            <person name="Bian C.Z."/>
            <person name="Shu J.C."/>
        </authorList>
    </citation>
    <scope>NUCLEOTIDE SEQUENCE</scope>
    <source>
        <strain evidence="5">2020-HN-1</strain>
    </source>
</reference>
<dbReference type="Proteomes" id="UP001164714">
    <property type="component" value="Chromosome"/>
</dbReference>
<dbReference type="PANTHER" id="PTHR34297">
    <property type="entry name" value="HYPOTHETICAL CYTOSOLIC PROTEIN-RELATED"/>
    <property type="match status" value="1"/>
</dbReference>
<name>A0A0U4HP18_9LACT</name>
<dbReference type="EMBL" id="CP014162">
    <property type="protein sequence ID" value="AMB97041.1"/>
    <property type="molecule type" value="Genomic_DNA"/>
</dbReference>
<evidence type="ECO:0000313" key="5">
    <source>
        <dbReference type="EMBL" id="WAT23999.1"/>
    </source>
</evidence>
<dbReference type="Proteomes" id="UP000595091">
    <property type="component" value="Chromosome"/>
</dbReference>
<proteinExistence type="inferred from homology"/>
<dbReference type="Pfam" id="PF03780">
    <property type="entry name" value="Asp23"/>
    <property type="match status" value="1"/>
</dbReference>
<evidence type="ECO:0000313" key="6">
    <source>
        <dbReference type="EMBL" id="WCG37252.1"/>
    </source>
</evidence>
<evidence type="ECO:0000313" key="7">
    <source>
        <dbReference type="Proteomes" id="UP000067698"/>
    </source>
</evidence>
<sequence length="121" mass="13311">MALKMQTDFGEIDITNESIATVVGMATTQNYGVVGMASKHQIRDGIQEILKQENYTKGVLVSVDNNDLVVVDVYIIVNYGTKISEICRNVQSSVKYELGRQLGIAANVVNVYVQGVRVIED</sequence>
<dbReference type="AlphaFoldDB" id="A0A0U4HP18"/>
<dbReference type="GeneID" id="92866277"/>
<evidence type="ECO:0000313" key="3">
    <source>
        <dbReference type="EMBL" id="MBA5747356.1"/>
    </source>
</evidence>
<reference evidence="2 7" key="1">
    <citation type="journal article" date="2016" name="Genome Announc.">
        <title>Complete Genome Sequences of Aerococcus christensenii CCUG 28831T, Aerococcus sanguinicola CCUG 43001T, Aerococcus urinae CCUG 36881T, Aerococcus urinaeequi CCUG 28094T, Aerococcus urinaehominis CCUG 42038 BT, and Aerococcus viridans CCUG 4311T.</title>
        <authorList>
            <person name="Carkaci D."/>
            <person name="Dargis R."/>
            <person name="Nielsen X.C."/>
            <person name="Skovgaard O."/>
            <person name="Fuursted K."/>
            <person name="Christensen J.J."/>
        </authorList>
    </citation>
    <scope>NUCLEOTIDE SEQUENCE [LARGE SCALE GENOMIC DNA]</scope>
    <source>
        <strain evidence="2 7">CCUG28094</strain>
    </source>
</reference>
<keyword evidence="8" id="KW-1185">Reference proteome</keyword>
<dbReference type="InterPro" id="IPR005531">
    <property type="entry name" value="Asp23"/>
</dbReference>
<evidence type="ECO:0000313" key="2">
    <source>
        <dbReference type="EMBL" id="AMB97041.1"/>
    </source>
</evidence>
<protein>
    <submittedName>
        <fullName evidence="4">Asp23/Gls24 family envelope stress response protein</fullName>
    </submittedName>
</protein>
<evidence type="ECO:0000256" key="1">
    <source>
        <dbReference type="ARBA" id="ARBA00005721"/>
    </source>
</evidence>
<dbReference type="Proteomes" id="UP001179483">
    <property type="component" value="Chromosome"/>
</dbReference>
<dbReference type="EMBL" id="JACGAN010000022">
    <property type="protein sequence ID" value="MBA5747356.1"/>
    <property type="molecule type" value="Genomic_DNA"/>
</dbReference>
<dbReference type="Proteomes" id="UP000540056">
    <property type="component" value="Unassembled WGS sequence"/>
</dbReference>
<reference evidence="4 9" key="4">
    <citation type="submission" date="2020-10" db="EMBL/GenBank/DDBJ databases">
        <title>Plasmid carrying two tetracycline resistance determinant.</title>
        <authorList>
            <person name="Yang Q."/>
        </authorList>
    </citation>
    <scope>NUCLEOTIDE SEQUENCE [LARGE SCALE GENOMIC DNA]</scope>
    <source>
        <strain evidence="4 9">T43</strain>
    </source>
</reference>
<evidence type="ECO:0000313" key="9">
    <source>
        <dbReference type="Proteomes" id="UP000595091"/>
    </source>
</evidence>
<accession>A0A0U4HP18</accession>
<dbReference type="RefSeq" id="WP_003143306.1">
    <property type="nucleotide sequence ID" value="NZ_CANSXX010000030.1"/>
</dbReference>